<keyword evidence="3" id="KW-1185">Reference proteome</keyword>
<keyword evidence="1" id="KW-0812">Transmembrane</keyword>
<proteinExistence type="predicted"/>
<organism evidence="2 3">
    <name type="scientific">Paraburkholderia terrae</name>
    <dbReference type="NCBI Taxonomy" id="311230"/>
    <lineage>
        <taxon>Bacteria</taxon>
        <taxon>Pseudomonadati</taxon>
        <taxon>Pseudomonadota</taxon>
        <taxon>Betaproteobacteria</taxon>
        <taxon>Burkholderiales</taxon>
        <taxon>Burkholderiaceae</taxon>
        <taxon>Paraburkholderia</taxon>
    </lineage>
</organism>
<feature type="transmembrane region" description="Helical" evidence="1">
    <location>
        <begin position="12"/>
        <end position="34"/>
    </location>
</feature>
<dbReference type="Proteomes" id="UP001319874">
    <property type="component" value="Plasmid pPT365"/>
</dbReference>
<keyword evidence="1" id="KW-0472">Membrane</keyword>
<evidence type="ECO:0000313" key="2">
    <source>
        <dbReference type="EMBL" id="BCZ85649.1"/>
    </source>
</evidence>
<dbReference type="RefSeq" id="WP_229518009.1">
    <property type="nucleotide sequence ID" value="NZ_AP024959.1"/>
</dbReference>
<keyword evidence="2" id="KW-0614">Plasmid</keyword>
<evidence type="ECO:0000256" key="1">
    <source>
        <dbReference type="SAM" id="Phobius"/>
    </source>
</evidence>
<gene>
    <name evidence="2" type="ORF">PTKU64_93240</name>
</gene>
<geneLocation type="plasmid" evidence="2 3">
    <name>pPT365</name>
</geneLocation>
<evidence type="ECO:0000313" key="3">
    <source>
        <dbReference type="Proteomes" id="UP001319874"/>
    </source>
</evidence>
<reference evidence="2 3" key="1">
    <citation type="journal article" date="2022" name="Front. Microbiol.">
        <title>Identification and characterization of a novel class of self-sufficient cytochrome P450 hydroxylase involved in cyclohexanecarboxylate degradation in Paraburkholderia terrae strain KU-64.</title>
        <authorList>
            <person name="Yamamoto T."/>
            <person name="Hasegawa Y."/>
            <person name="Iwaki H."/>
        </authorList>
    </citation>
    <scope>NUCLEOTIDE SEQUENCE [LARGE SCALE GENOMIC DNA]</scope>
    <source>
        <strain evidence="2 3">KU-64</strain>
    </source>
</reference>
<dbReference type="EMBL" id="AP024959">
    <property type="protein sequence ID" value="BCZ85649.1"/>
    <property type="molecule type" value="Genomic_DNA"/>
</dbReference>
<accession>A0ABN6K088</accession>
<protein>
    <submittedName>
        <fullName evidence="2">Uncharacterized protein</fullName>
    </submittedName>
</protein>
<name>A0ABN6K088_9BURK</name>
<sequence length="117" mass="13173">MSVLLNFDDDARAGMLCYLVVGELVAMAITGDWLKTVHLVELARIRMSANSARCDWRERLAIVRAAADLAPEAQAAFKLATEKMLAPLFTDGWRLDYRQAVVREIHDTSASRMRHVK</sequence>
<keyword evidence="1" id="KW-1133">Transmembrane helix</keyword>